<sequence>MAASPESCKRLAILSPQASASQEYLHPVLGVRSNTELTLGDAQDRILQLDIREISEHGNPKIDHTSSLAELRWIGTDFVYFPDIPVYSDASSPYPSVVRLRTTTHELLESFMGVTIPEQYLLQFDSANRPFLSGEQMARLVVPWARQVCNNGVLATSHVEHFHLSFQRIITIVDEEIFPGRDMAKSPKAEDYIEFIAMGTTLHAIAKCARTCLEDETAIHFLDKTYMLQDIITLYRNKLEQLWSKDIGKEMERILPAGLSFLAYAAAAEPTINRSKTLDPKDYTPLHVHPECSCEFVRLSLLAQSQPRIPAVTFDGRELSVIDASGGAYIAISHIWADGLGSTAEEGLPTCQVARISRLARQLVPNGNAETAAIGLMAETFKQAAAVLVIDEGIRIQCSVSSPKEECLLRIATSGWMQRIWTLQEGMFARELWFEVSDGILSCTHFNGPPYHIAKSLIPLLQHRPRDEDKLEYLSRSLEPPKCTYNDLIDLLKHRKTSKAEDETIAIAGLLRIDAAELACIPSAEERMRLLLIRCQTLPRHVAMYGWGAERLKLPGFHWAPMSISDLIYGTDVLDPFHATADADGLKCLYSVIHFPAIRLDQYPIAVNVTRNETDYLEHLPTGMNRGSLEAFPFLSARSERTVPGVRIDIPKGIVSTVKGLTNAVVFARLNLPLSEQREEPVALTYIPSTRGIPVLKDGKWLECRFVVSGKFPVYPHGSNKLCTIGKPVEGALDSLRPVLLT</sequence>
<dbReference type="PANTHER" id="PTHR39596:SF2">
    <property type="entry name" value="HET DOMAIN PROTEIN (AFU_ORTHOLOGUE AFUA_1G17550)-RELATED"/>
    <property type="match status" value="1"/>
</dbReference>
<keyword evidence="2" id="KW-1185">Reference proteome</keyword>
<accession>A0AAW0DVN6</accession>
<organism evidence="1 2">
    <name type="scientific">Paramarasmius palmivorus</name>
    <dbReference type="NCBI Taxonomy" id="297713"/>
    <lineage>
        <taxon>Eukaryota</taxon>
        <taxon>Fungi</taxon>
        <taxon>Dikarya</taxon>
        <taxon>Basidiomycota</taxon>
        <taxon>Agaricomycotina</taxon>
        <taxon>Agaricomycetes</taxon>
        <taxon>Agaricomycetidae</taxon>
        <taxon>Agaricales</taxon>
        <taxon>Marasmiineae</taxon>
        <taxon>Marasmiaceae</taxon>
        <taxon>Paramarasmius</taxon>
    </lineage>
</organism>
<reference evidence="1 2" key="1">
    <citation type="submission" date="2024-01" db="EMBL/GenBank/DDBJ databases">
        <title>A draft genome for a cacao thread blight-causing isolate of Paramarasmius palmivorus.</title>
        <authorList>
            <person name="Baruah I.K."/>
            <person name="Bukari Y."/>
            <person name="Amoako-Attah I."/>
            <person name="Meinhardt L.W."/>
            <person name="Bailey B.A."/>
            <person name="Cohen S.P."/>
        </authorList>
    </citation>
    <scope>NUCLEOTIDE SEQUENCE [LARGE SCALE GENOMIC DNA]</scope>
    <source>
        <strain evidence="1 2">GH-12</strain>
    </source>
</reference>
<proteinExistence type="predicted"/>
<evidence type="ECO:0008006" key="3">
    <source>
        <dbReference type="Google" id="ProtNLM"/>
    </source>
</evidence>
<name>A0AAW0DVN6_9AGAR</name>
<dbReference type="PANTHER" id="PTHR39596">
    <property type="match status" value="1"/>
</dbReference>
<evidence type="ECO:0000313" key="1">
    <source>
        <dbReference type="EMBL" id="KAK7056636.1"/>
    </source>
</evidence>
<evidence type="ECO:0000313" key="2">
    <source>
        <dbReference type="Proteomes" id="UP001383192"/>
    </source>
</evidence>
<gene>
    <name evidence="1" type="ORF">VNI00_002353</name>
</gene>
<protein>
    <recommendedName>
        <fullName evidence="3">Heterokaryon incompatibility domain-containing protein</fullName>
    </recommendedName>
</protein>
<dbReference type="Proteomes" id="UP001383192">
    <property type="component" value="Unassembled WGS sequence"/>
</dbReference>
<comment type="caution">
    <text evidence="1">The sequence shown here is derived from an EMBL/GenBank/DDBJ whole genome shotgun (WGS) entry which is preliminary data.</text>
</comment>
<dbReference type="EMBL" id="JAYKXP010000006">
    <property type="protein sequence ID" value="KAK7056636.1"/>
    <property type="molecule type" value="Genomic_DNA"/>
</dbReference>
<dbReference type="AlphaFoldDB" id="A0AAW0DVN6"/>